<name>A0A7S1K885_9ALVE</name>
<keyword evidence="10" id="KW-0585">Phenylalanine catabolism</keyword>
<keyword evidence="8" id="KW-0560">Oxidoreductase</keyword>
<feature type="binding site" evidence="12">
    <location>
        <position position="349"/>
    </location>
    <ligand>
        <name>Fe cation</name>
        <dbReference type="ChEBI" id="CHEBI:24875"/>
    </ligand>
</feature>
<keyword evidence="7" id="KW-0223">Dioxygenase</keyword>
<dbReference type="EC" id="1.13.11.5" evidence="4"/>
<dbReference type="InterPro" id="IPR014710">
    <property type="entry name" value="RmlC-like_jellyroll"/>
</dbReference>
<dbReference type="GO" id="GO:0004411">
    <property type="term" value="F:homogentisate 1,2-dioxygenase activity"/>
    <property type="evidence" value="ECO:0007669"/>
    <property type="project" value="UniProtKB-EC"/>
</dbReference>
<dbReference type="CDD" id="cd07000">
    <property type="entry name" value="cupin_HGO_N"/>
    <property type="match status" value="1"/>
</dbReference>
<evidence type="ECO:0000256" key="2">
    <source>
        <dbReference type="ARBA" id="ARBA00004704"/>
    </source>
</evidence>
<dbReference type="GO" id="GO:0006572">
    <property type="term" value="P:L-tyrosine catabolic process"/>
    <property type="evidence" value="ECO:0007669"/>
    <property type="project" value="UniProtKB-KW"/>
</dbReference>
<evidence type="ECO:0000256" key="3">
    <source>
        <dbReference type="ARBA" id="ARBA00007757"/>
    </source>
</evidence>
<evidence type="ECO:0000256" key="10">
    <source>
        <dbReference type="ARBA" id="ARBA00023232"/>
    </source>
</evidence>
<dbReference type="PANTHER" id="PTHR11056:SF0">
    <property type="entry name" value="HOMOGENTISATE 1,2-DIOXYGENASE"/>
    <property type="match status" value="1"/>
</dbReference>
<evidence type="ECO:0000259" key="14">
    <source>
        <dbReference type="Pfam" id="PF20510"/>
    </source>
</evidence>
<evidence type="ECO:0000256" key="6">
    <source>
        <dbReference type="ARBA" id="ARBA00022878"/>
    </source>
</evidence>
<evidence type="ECO:0000256" key="9">
    <source>
        <dbReference type="ARBA" id="ARBA00023004"/>
    </source>
</evidence>
<organism evidence="15">
    <name type="scientific">Vitrella brassicaformis</name>
    <dbReference type="NCBI Taxonomy" id="1169539"/>
    <lineage>
        <taxon>Eukaryota</taxon>
        <taxon>Sar</taxon>
        <taxon>Alveolata</taxon>
        <taxon>Colpodellida</taxon>
        <taxon>Vitrellaceae</taxon>
        <taxon>Vitrella</taxon>
    </lineage>
</organism>
<reference evidence="15" key="1">
    <citation type="submission" date="2021-01" db="EMBL/GenBank/DDBJ databases">
        <authorList>
            <person name="Corre E."/>
            <person name="Pelletier E."/>
            <person name="Niang G."/>
            <person name="Scheremetjew M."/>
            <person name="Finn R."/>
            <person name="Kale V."/>
            <person name="Holt S."/>
            <person name="Cochrane G."/>
            <person name="Meng A."/>
            <person name="Brown T."/>
            <person name="Cohen L."/>
        </authorList>
    </citation>
    <scope>NUCLEOTIDE SEQUENCE</scope>
    <source>
        <strain evidence="15">CCMP3346</strain>
    </source>
</reference>
<feature type="binding site" evidence="12">
    <location>
        <position position="343"/>
    </location>
    <ligand>
        <name>Fe cation</name>
        <dbReference type="ChEBI" id="CHEBI:24875"/>
    </ligand>
</feature>
<comment type="similarity">
    <text evidence="3">Belongs to the homogentisate dioxygenase family.</text>
</comment>
<gene>
    <name evidence="15" type="ORF">VBRA1451_LOCUS20713</name>
</gene>
<feature type="binding site" evidence="12">
    <location>
        <position position="379"/>
    </location>
    <ligand>
        <name>homogentisate</name>
        <dbReference type="ChEBI" id="CHEBI:16169"/>
    </ligand>
</feature>
<dbReference type="FunFam" id="2.60.120.10:FF:000034">
    <property type="entry name" value="Homogentisate 1,2-dioxygenase"/>
    <property type="match status" value="1"/>
</dbReference>
<dbReference type="NCBIfam" id="TIGR01015">
    <property type="entry name" value="hmgA"/>
    <property type="match status" value="1"/>
</dbReference>
<dbReference type="UniPathway" id="UPA00139">
    <property type="reaction ID" value="UER00339"/>
</dbReference>
<feature type="active site" description="Proton acceptor" evidence="11">
    <location>
        <position position="300"/>
    </location>
</feature>
<dbReference type="SUPFAM" id="SSF51182">
    <property type="entry name" value="RmlC-like cupins"/>
    <property type="match status" value="1"/>
</dbReference>
<dbReference type="InterPro" id="IPR046452">
    <property type="entry name" value="HgmA_N"/>
</dbReference>
<dbReference type="EMBL" id="HBGB01035121">
    <property type="protein sequence ID" value="CAD9065642.1"/>
    <property type="molecule type" value="Transcribed_RNA"/>
</dbReference>
<dbReference type="GO" id="GO:0005737">
    <property type="term" value="C:cytoplasm"/>
    <property type="evidence" value="ECO:0007669"/>
    <property type="project" value="TreeGrafter"/>
</dbReference>
<dbReference type="InterPro" id="IPR011051">
    <property type="entry name" value="RmlC_Cupin_sf"/>
</dbReference>
<protein>
    <recommendedName>
        <fullName evidence="4">homogentisate 1,2-dioxygenase</fullName>
        <ecNumber evidence="4">1.13.11.5</ecNumber>
    </recommendedName>
</protein>
<evidence type="ECO:0000256" key="12">
    <source>
        <dbReference type="PIRSR" id="PIRSR605708-2"/>
    </source>
</evidence>
<feature type="binding site" evidence="12">
    <location>
        <position position="358"/>
    </location>
    <ligand>
        <name>homogentisate</name>
        <dbReference type="ChEBI" id="CHEBI:16169"/>
    </ligand>
</feature>
<evidence type="ECO:0000256" key="4">
    <source>
        <dbReference type="ARBA" id="ARBA00013127"/>
    </source>
</evidence>
<dbReference type="GO" id="GO:0006559">
    <property type="term" value="P:L-phenylalanine catabolic process"/>
    <property type="evidence" value="ECO:0007669"/>
    <property type="project" value="UniProtKB-UniPathway"/>
</dbReference>
<dbReference type="InterPro" id="IPR005708">
    <property type="entry name" value="Homogentis_dOase"/>
</dbReference>
<proteinExistence type="inferred from homology"/>
<evidence type="ECO:0000256" key="11">
    <source>
        <dbReference type="PIRSR" id="PIRSR605708-1"/>
    </source>
</evidence>
<evidence type="ECO:0000259" key="13">
    <source>
        <dbReference type="Pfam" id="PF04209"/>
    </source>
</evidence>
<dbReference type="PANTHER" id="PTHR11056">
    <property type="entry name" value="HOMOGENTISATE 1,2-DIOXYGENASE"/>
    <property type="match status" value="1"/>
</dbReference>
<dbReference type="Gene3D" id="2.60.120.10">
    <property type="entry name" value="Jelly Rolls"/>
    <property type="match status" value="1"/>
</dbReference>
<dbReference type="Pfam" id="PF20510">
    <property type="entry name" value="HgmA_N"/>
    <property type="match status" value="1"/>
</dbReference>
<evidence type="ECO:0000256" key="8">
    <source>
        <dbReference type="ARBA" id="ARBA00023002"/>
    </source>
</evidence>
<dbReference type="GO" id="GO:0046872">
    <property type="term" value="F:metal ion binding"/>
    <property type="evidence" value="ECO:0007669"/>
    <property type="project" value="UniProtKB-KW"/>
</dbReference>
<dbReference type="AlphaFoldDB" id="A0A7S1K885"/>
<keyword evidence="5 12" id="KW-0479">Metal-binding</keyword>
<keyword evidence="6" id="KW-0828">Tyrosine catabolism</keyword>
<feature type="domain" description="Homogentisate 1,2-dioxygenase C-terminal" evidence="13">
    <location>
        <begin position="289"/>
        <end position="438"/>
    </location>
</feature>
<evidence type="ECO:0000256" key="5">
    <source>
        <dbReference type="ARBA" id="ARBA00022723"/>
    </source>
</evidence>
<dbReference type="Pfam" id="PF04209">
    <property type="entry name" value="HgmA_C"/>
    <property type="match status" value="1"/>
</dbReference>
<feature type="domain" description="Homogentisate 1,2-dioxygenase N-terminal" evidence="14">
    <location>
        <begin position="23"/>
        <end position="287"/>
    </location>
</feature>
<evidence type="ECO:0000256" key="1">
    <source>
        <dbReference type="ARBA" id="ARBA00001962"/>
    </source>
</evidence>
<dbReference type="InterPro" id="IPR046451">
    <property type="entry name" value="HgmA_C"/>
</dbReference>
<comment type="pathway">
    <text evidence="2">Amino-acid degradation; L-phenylalanine degradation; acetoacetate and fumarate from L-phenylalanine: step 4/6.</text>
</comment>
<evidence type="ECO:0000313" key="15">
    <source>
        <dbReference type="EMBL" id="CAD9065642.1"/>
    </source>
</evidence>
<comment type="cofactor">
    <cofactor evidence="1 12">
        <name>Fe cation</name>
        <dbReference type="ChEBI" id="CHEBI:24875"/>
    </cofactor>
</comment>
<sequence>MAGHGCRQQRAVSHIAVQRHSHSGLGNILQSEAVRGALPQHQNNPQKPPLGLYAEQISGTAFTVPRSQNKWAWFYRRQPSVQHGPVRYTLYKRDGESDNPPLVFPIQLRWSPIPIPDEGVDFVDGLRAVARSGTGATACIYTVNKSMSTERRFYTDTDSELLLVPQGGRLLIRTEFGELHVGRLEICVIPRGVKFQVDLIDATARGYALENHGTQLQLPELGVIGASSGLAAARHFIAPLAQYDETINEPCTLITRFQGATYIGEARTSPFDVVAWFGSLWPYKYDLRSFTCINSVTHDHPDPSIYTVLTSPSPQTGVANIDFVIFPPRWVVAENTFRPPWFHRNYMSEFMGLLQGSYDAKEEGFAPGGCSIHNSFSAHGPDVNVWRKASEEDTKIPKRYEETMAFMWEANRVWQPTLWAMNLEQLQQDYAETAWSGFPAADL</sequence>
<evidence type="ECO:0000256" key="7">
    <source>
        <dbReference type="ARBA" id="ARBA00022964"/>
    </source>
</evidence>
<feature type="binding site" evidence="12">
    <location>
        <position position="379"/>
    </location>
    <ligand>
        <name>Fe cation</name>
        <dbReference type="ChEBI" id="CHEBI:24875"/>
    </ligand>
</feature>
<keyword evidence="9 12" id="KW-0408">Iron</keyword>
<accession>A0A7S1K885</accession>